<dbReference type="Proteomes" id="UP000221860">
    <property type="component" value="Unassembled WGS sequence"/>
</dbReference>
<reference evidence="1 2" key="1">
    <citation type="submission" date="2017-08" db="EMBL/GenBank/DDBJ databases">
        <title>Draft Genome Sequence of Loktanella cinnabarina Strain XM1, Isolated from Coastal Surface Water.</title>
        <authorList>
            <person name="Ma R."/>
            <person name="Wang J."/>
            <person name="Wang Q."/>
            <person name="Ma Z."/>
            <person name="Li J."/>
            <person name="Chen L."/>
        </authorList>
    </citation>
    <scope>NUCLEOTIDE SEQUENCE [LARGE SCALE GENOMIC DNA]</scope>
    <source>
        <strain evidence="1 2">XM1</strain>
    </source>
</reference>
<evidence type="ECO:0000313" key="2">
    <source>
        <dbReference type="Proteomes" id="UP000221860"/>
    </source>
</evidence>
<accession>A0A2G1MF42</accession>
<proteinExistence type="predicted"/>
<dbReference type="RefSeq" id="WP_099277483.1">
    <property type="nucleotide sequence ID" value="NZ_KZ304961.1"/>
</dbReference>
<evidence type="ECO:0000313" key="1">
    <source>
        <dbReference type="EMBL" id="PHP27361.1"/>
    </source>
</evidence>
<comment type="caution">
    <text evidence="1">The sequence shown here is derived from an EMBL/GenBank/DDBJ whole genome shotgun (WGS) entry which is preliminary data.</text>
</comment>
<protein>
    <submittedName>
        <fullName evidence="1">Uncharacterized protein</fullName>
    </submittedName>
</protein>
<sequence length="85" mass="9532">MSITLPRPPHPLRALRRLAAKLAPRGRGHDPLDDASCEDLHSMRRAGRLLRLRELRANRHLARDLGFEPDADPCPPVVGIGGRRF</sequence>
<name>A0A2G1MF42_9RHOB</name>
<keyword evidence="2" id="KW-1185">Reference proteome</keyword>
<organism evidence="1 2">
    <name type="scientific">Limimaricola cinnabarinus</name>
    <dbReference type="NCBI Taxonomy" id="1125964"/>
    <lineage>
        <taxon>Bacteria</taxon>
        <taxon>Pseudomonadati</taxon>
        <taxon>Pseudomonadota</taxon>
        <taxon>Alphaproteobacteria</taxon>
        <taxon>Rhodobacterales</taxon>
        <taxon>Paracoccaceae</taxon>
        <taxon>Limimaricola</taxon>
    </lineage>
</organism>
<dbReference type="EMBL" id="NQWH01000016">
    <property type="protein sequence ID" value="PHP27361.1"/>
    <property type="molecule type" value="Genomic_DNA"/>
</dbReference>
<gene>
    <name evidence="1" type="ORF">CJ301_11635</name>
</gene>
<dbReference type="AlphaFoldDB" id="A0A2G1MF42"/>